<evidence type="ECO:0000313" key="1">
    <source>
        <dbReference type="EMBL" id="SFE43872.1"/>
    </source>
</evidence>
<proteinExistence type="predicted"/>
<accession>A0A1I2AJ03</accession>
<sequence>MKIKLDFFTKYIWVLLIVQSCYQKQEYVRKVVSNPYMNYAVLDGYEKIQNFSMVNDESA</sequence>
<protein>
    <submittedName>
        <fullName evidence="1">Uncharacterized protein</fullName>
    </submittedName>
</protein>
<dbReference type="EMBL" id="FONY01000001">
    <property type="protein sequence ID" value="SFE43872.1"/>
    <property type="molecule type" value="Genomic_DNA"/>
</dbReference>
<dbReference type="AlphaFoldDB" id="A0A1I2AJ03"/>
<dbReference type="PROSITE" id="PS51257">
    <property type="entry name" value="PROKAR_LIPOPROTEIN"/>
    <property type="match status" value="1"/>
</dbReference>
<dbReference type="RefSeq" id="WP_091538435.1">
    <property type="nucleotide sequence ID" value="NZ_FONY01000001.1"/>
</dbReference>
<gene>
    <name evidence="1" type="ORF">SAMN04488541_1001191</name>
</gene>
<dbReference type="Proteomes" id="UP000199513">
    <property type="component" value="Unassembled WGS sequence"/>
</dbReference>
<organism evidence="1 2">
    <name type="scientific">Thermoflexibacter ruber</name>
    <dbReference type="NCBI Taxonomy" id="1003"/>
    <lineage>
        <taxon>Bacteria</taxon>
        <taxon>Pseudomonadati</taxon>
        <taxon>Bacteroidota</taxon>
        <taxon>Cytophagia</taxon>
        <taxon>Cytophagales</taxon>
        <taxon>Thermoflexibacteraceae</taxon>
        <taxon>Thermoflexibacter</taxon>
    </lineage>
</organism>
<keyword evidence="2" id="KW-1185">Reference proteome</keyword>
<evidence type="ECO:0000313" key="2">
    <source>
        <dbReference type="Proteomes" id="UP000199513"/>
    </source>
</evidence>
<reference evidence="1 2" key="1">
    <citation type="submission" date="2016-10" db="EMBL/GenBank/DDBJ databases">
        <authorList>
            <person name="de Groot N.N."/>
        </authorList>
    </citation>
    <scope>NUCLEOTIDE SEQUENCE [LARGE SCALE GENOMIC DNA]</scope>
    <source>
        <strain>GEY</strain>
        <strain evidence="2">DSM 9560</strain>
    </source>
</reference>
<name>A0A1I2AJ03_9BACT</name>